<dbReference type="Proteomes" id="UP000052138">
    <property type="component" value="Unassembled WGS sequence"/>
</dbReference>
<dbReference type="GO" id="GO:0005886">
    <property type="term" value="C:plasma membrane"/>
    <property type="evidence" value="ECO:0007669"/>
    <property type="project" value="TreeGrafter"/>
</dbReference>
<evidence type="ECO:0000256" key="6">
    <source>
        <dbReference type="ARBA" id="ARBA00022679"/>
    </source>
</evidence>
<dbReference type="Pfam" id="PF01040">
    <property type="entry name" value="UbiA"/>
    <property type="match status" value="1"/>
</dbReference>
<evidence type="ECO:0000256" key="2">
    <source>
        <dbReference type="ARBA" id="ARBA00004141"/>
    </source>
</evidence>
<evidence type="ECO:0000256" key="10">
    <source>
        <dbReference type="ARBA" id="ARBA00023136"/>
    </source>
</evidence>
<evidence type="ECO:0000256" key="4">
    <source>
        <dbReference type="ARBA" id="ARBA00022475"/>
    </source>
</evidence>
<keyword evidence="9 13" id="KW-1133">Transmembrane helix</keyword>
<dbReference type="Gene3D" id="1.10.357.140">
    <property type="entry name" value="UbiA prenyltransferase"/>
    <property type="match status" value="1"/>
</dbReference>
<comment type="caution">
    <text evidence="14">The sequence shown here is derived from an EMBL/GenBank/DDBJ whole genome shotgun (WGS) entry which is preliminary data.</text>
</comment>
<dbReference type="PROSITE" id="PS00943">
    <property type="entry name" value="UBIA"/>
    <property type="match status" value="1"/>
</dbReference>
<feature type="transmembrane region" description="Helical" evidence="13">
    <location>
        <begin position="164"/>
        <end position="181"/>
    </location>
</feature>
<dbReference type="NCBIfam" id="TIGR01474">
    <property type="entry name" value="ubiA_proteo"/>
    <property type="match status" value="1"/>
</dbReference>
<comment type="subcellular location">
    <subcellularLocation>
        <location evidence="2">Membrane</location>
        <topology evidence="2">Multi-pass membrane protein</topology>
    </subcellularLocation>
</comment>
<keyword evidence="8 13" id="KW-0812">Transmembrane</keyword>
<name>A0A0R2X3Y6_9GAMM</name>
<dbReference type="AlphaFoldDB" id="A0A0R2X3Y6"/>
<dbReference type="InterPro" id="IPR039653">
    <property type="entry name" value="Prenyltransferase"/>
</dbReference>
<dbReference type="GO" id="GO:0006744">
    <property type="term" value="P:ubiquinone biosynthetic process"/>
    <property type="evidence" value="ECO:0007669"/>
    <property type="project" value="UniProtKB-UniRule"/>
</dbReference>
<dbReference type="InterPro" id="IPR006370">
    <property type="entry name" value="HB_polyprenyltransferase-like"/>
</dbReference>
<dbReference type="GO" id="GO:0008412">
    <property type="term" value="F:4-hydroxybenzoate polyprenyltransferase activity"/>
    <property type="evidence" value="ECO:0007669"/>
    <property type="project" value="UniProtKB-UniRule"/>
</dbReference>
<keyword evidence="5" id="KW-0997">Cell inner membrane</keyword>
<dbReference type="InterPro" id="IPR044878">
    <property type="entry name" value="UbiA_sf"/>
</dbReference>
<evidence type="ECO:0000256" key="1">
    <source>
        <dbReference type="ARBA" id="ARBA00001946"/>
    </source>
</evidence>
<accession>A0A0R2X3Y6</accession>
<dbReference type="CDD" id="cd13959">
    <property type="entry name" value="PT_UbiA_COQ2"/>
    <property type="match status" value="1"/>
</dbReference>
<evidence type="ECO:0000256" key="8">
    <source>
        <dbReference type="ARBA" id="ARBA00022692"/>
    </source>
</evidence>
<dbReference type="PANTHER" id="PTHR11048:SF28">
    <property type="entry name" value="4-HYDROXYBENZOATE POLYPRENYLTRANSFERASE, MITOCHONDRIAL"/>
    <property type="match status" value="1"/>
</dbReference>
<dbReference type="PANTHER" id="PTHR11048">
    <property type="entry name" value="PRENYLTRANSFERASES"/>
    <property type="match status" value="1"/>
</dbReference>
<evidence type="ECO:0000256" key="5">
    <source>
        <dbReference type="ARBA" id="ARBA00022519"/>
    </source>
</evidence>
<feature type="transmembrane region" description="Helical" evidence="13">
    <location>
        <begin position="139"/>
        <end position="155"/>
    </location>
</feature>
<protein>
    <recommendedName>
        <fullName evidence="11">4-hydroxybenzoate octaprenyltransferase</fullName>
        <ecNumber evidence="11">2.5.1.39</ecNumber>
    </recommendedName>
</protein>
<dbReference type="InterPro" id="IPR000537">
    <property type="entry name" value="UbiA_prenyltransferase"/>
</dbReference>
<dbReference type="EMBL" id="LIDJ01000094">
    <property type="protein sequence ID" value="KRP29028.1"/>
    <property type="molecule type" value="Genomic_DNA"/>
</dbReference>
<dbReference type="FunFam" id="1.10.357.140:FF:000002">
    <property type="entry name" value="4-hydroxybenzoate octaprenyltransferase"/>
    <property type="match status" value="1"/>
</dbReference>
<keyword evidence="6 14" id="KW-0808">Transferase</keyword>
<feature type="transmembrane region" description="Helical" evidence="13">
    <location>
        <begin position="187"/>
        <end position="203"/>
    </location>
</feature>
<dbReference type="EC" id="2.5.1.39" evidence="11"/>
<comment type="similarity">
    <text evidence="3">Belongs to the UbiA prenyltransferase family.</text>
</comment>
<evidence type="ECO:0000256" key="11">
    <source>
        <dbReference type="NCBIfam" id="TIGR01474"/>
    </source>
</evidence>
<keyword evidence="7" id="KW-0831">Ubiquinone biosynthesis</keyword>
<keyword evidence="10 13" id="KW-0472">Membrane</keyword>
<feature type="region of interest" description="Disordered" evidence="12">
    <location>
        <begin position="1"/>
        <end position="21"/>
    </location>
</feature>
<organism evidence="14 15">
    <name type="scientific">OM182 bacterium BACL3 MAG-120924-bin41</name>
    <dbReference type="NCBI Taxonomy" id="1655632"/>
    <lineage>
        <taxon>Bacteria</taxon>
        <taxon>Pseudomonadati</taxon>
        <taxon>Pseudomonadota</taxon>
        <taxon>Gammaproteobacteria</taxon>
        <taxon>OMG group</taxon>
        <taxon>OM182 clade</taxon>
    </lineage>
</organism>
<evidence type="ECO:0000256" key="9">
    <source>
        <dbReference type="ARBA" id="ARBA00022989"/>
    </source>
</evidence>
<gene>
    <name evidence="14" type="primary">ubiA</name>
    <name evidence="14" type="ORF">ABS30_04285</name>
</gene>
<comment type="cofactor">
    <cofactor evidence="1">
        <name>Mg(2+)</name>
        <dbReference type="ChEBI" id="CHEBI:18420"/>
    </cofactor>
</comment>
<evidence type="ECO:0000256" key="7">
    <source>
        <dbReference type="ARBA" id="ARBA00022688"/>
    </source>
</evidence>
<dbReference type="Gene3D" id="1.20.120.1780">
    <property type="entry name" value="UbiA prenyltransferase"/>
    <property type="match status" value="1"/>
</dbReference>
<feature type="transmembrane region" description="Helical" evidence="13">
    <location>
        <begin position="116"/>
        <end position="133"/>
    </location>
</feature>
<reference evidence="14 15" key="1">
    <citation type="submission" date="2015-10" db="EMBL/GenBank/DDBJ databases">
        <title>Metagenome-Assembled Genomes uncover a global brackish microbiome.</title>
        <authorList>
            <person name="Hugerth L.W."/>
            <person name="Larsson J."/>
            <person name="Alneberg J."/>
            <person name="Lindh M.V."/>
            <person name="Legrand C."/>
            <person name="Pinhassi J."/>
            <person name="Andersson A.F."/>
        </authorList>
    </citation>
    <scope>NUCLEOTIDE SEQUENCE [LARGE SCALE GENOMIC DNA]</scope>
    <source>
        <strain evidence="14">BACL3 MAG-120924-bin41</strain>
    </source>
</reference>
<evidence type="ECO:0000256" key="12">
    <source>
        <dbReference type="SAM" id="MobiDB-lite"/>
    </source>
</evidence>
<evidence type="ECO:0000256" key="3">
    <source>
        <dbReference type="ARBA" id="ARBA00005985"/>
    </source>
</evidence>
<evidence type="ECO:0000313" key="14">
    <source>
        <dbReference type="EMBL" id="KRP29028.1"/>
    </source>
</evidence>
<sequence length="236" mass="25953">MAVKMQQKSQHAKQTKGGFNSPLRRFQSKLPALLKLMRVDRPIGILLLLWPTLGALWIASGGFPRLDLLLIFSLGTAVMRSAGCCINDFADAKIDGNVARTENRPLATGELTRRDAIAAFVALSLIGFILVLFTNRETILLSFGAVALVALYPFMKRITHLPQLVLGIAYSWGILMAFTAVETQIPPAAYLLFIANCLWTVAYDTQYAMVDREYDLKIGVKSTAILFGDADRAMIG</sequence>
<proteinExistence type="inferred from homology"/>
<keyword evidence="4" id="KW-1003">Cell membrane</keyword>
<evidence type="ECO:0000256" key="13">
    <source>
        <dbReference type="SAM" id="Phobius"/>
    </source>
</evidence>
<feature type="non-terminal residue" evidence="14">
    <location>
        <position position="236"/>
    </location>
</feature>
<evidence type="ECO:0000313" key="15">
    <source>
        <dbReference type="Proteomes" id="UP000052138"/>
    </source>
</evidence>
<dbReference type="InterPro" id="IPR030470">
    <property type="entry name" value="UbiA_prenylTrfase_CS"/>
</dbReference>
<feature type="transmembrane region" description="Helical" evidence="13">
    <location>
        <begin position="43"/>
        <end position="63"/>
    </location>
</feature>